<feature type="transmembrane region" description="Helical" evidence="1">
    <location>
        <begin position="34"/>
        <end position="51"/>
    </location>
</feature>
<keyword evidence="1" id="KW-0812">Transmembrane</keyword>
<feature type="transmembrane region" description="Helical" evidence="1">
    <location>
        <begin position="176"/>
        <end position="193"/>
    </location>
</feature>
<keyword evidence="1" id="KW-0472">Membrane</keyword>
<feature type="transmembrane region" description="Helical" evidence="1">
    <location>
        <begin position="205"/>
        <end position="228"/>
    </location>
</feature>
<accession>A0A0F9U8P0</accession>
<evidence type="ECO:0000256" key="1">
    <source>
        <dbReference type="SAM" id="Phobius"/>
    </source>
</evidence>
<evidence type="ECO:0000313" key="2">
    <source>
        <dbReference type="EMBL" id="KKN83717.1"/>
    </source>
</evidence>
<organism evidence="2">
    <name type="scientific">marine sediment metagenome</name>
    <dbReference type="NCBI Taxonomy" id="412755"/>
    <lineage>
        <taxon>unclassified sequences</taxon>
        <taxon>metagenomes</taxon>
        <taxon>ecological metagenomes</taxon>
    </lineage>
</organism>
<comment type="caution">
    <text evidence="2">The sequence shown here is derived from an EMBL/GenBank/DDBJ whole genome shotgun (WGS) entry which is preliminary data.</text>
</comment>
<gene>
    <name evidence="2" type="ORF">LCGC14_0296530</name>
</gene>
<feature type="transmembrane region" description="Helical" evidence="1">
    <location>
        <begin position="318"/>
        <end position="342"/>
    </location>
</feature>
<dbReference type="EMBL" id="LAZR01000181">
    <property type="protein sequence ID" value="KKN83717.1"/>
    <property type="molecule type" value="Genomic_DNA"/>
</dbReference>
<name>A0A0F9U8P0_9ZZZZ</name>
<feature type="transmembrane region" description="Helical" evidence="1">
    <location>
        <begin position="7"/>
        <end position="28"/>
    </location>
</feature>
<reference evidence="2" key="1">
    <citation type="journal article" date="2015" name="Nature">
        <title>Complex archaea that bridge the gap between prokaryotes and eukaryotes.</title>
        <authorList>
            <person name="Spang A."/>
            <person name="Saw J.H."/>
            <person name="Jorgensen S.L."/>
            <person name="Zaremba-Niedzwiedzka K."/>
            <person name="Martijn J."/>
            <person name="Lind A.E."/>
            <person name="van Eijk R."/>
            <person name="Schleper C."/>
            <person name="Guy L."/>
            <person name="Ettema T.J."/>
        </authorList>
    </citation>
    <scope>NUCLEOTIDE SEQUENCE</scope>
</reference>
<keyword evidence="1" id="KW-1133">Transmembrane helix</keyword>
<sequence length="405" mass="46657">MVINNKTYIYMLMYIFSILIPMEAYFNVGNVRVELYRILLLLVTPYVFINLNKNKLIGLKEKLLFVFCIYVGVSFYINHGFVKIESGIINFLEVFIGYGLGLLLLGDKNIFKNVFKVFLIVFLTLIPFAVYEAIDGVRFLHIIAADIFGNPVVEELGDSYFRHGIHRASTLFSHPILYSICGVMLFPILFIYFRPLKAVVMGAGILVAMITSVTSAGFLMIAFQFSLYLLKRLSFYIDKIYKIIFITMILLYVFLVISSNRGPILILIQTLALNPATAYARYQQWQFSIDDISSNPFFGIGFHNWSRPFWMSSSVDSFWLNTTLISGYPSLILLLSFFFLSLKEHWSKKDNKSNGHYHFAFFCSISSILFAGLTVDFFDRAQLMVFFIMGIYNSFLLNLNKETKK</sequence>
<proteinExistence type="predicted"/>
<dbReference type="AlphaFoldDB" id="A0A0F9U8P0"/>
<feature type="transmembrane region" description="Helical" evidence="1">
    <location>
        <begin position="264"/>
        <end position="282"/>
    </location>
</feature>
<feature type="transmembrane region" description="Helical" evidence="1">
    <location>
        <begin position="113"/>
        <end position="131"/>
    </location>
</feature>
<feature type="transmembrane region" description="Helical" evidence="1">
    <location>
        <begin position="354"/>
        <end position="375"/>
    </location>
</feature>
<evidence type="ECO:0008006" key="3">
    <source>
        <dbReference type="Google" id="ProtNLM"/>
    </source>
</evidence>
<protein>
    <recommendedName>
        <fullName evidence="3">O-antigen ligase domain-containing protein</fullName>
    </recommendedName>
</protein>
<feature type="transmembrane region" description="Helical" evidence="1">
    <location>
        <begin position="381"/>
        <end position="399"/>
    </location>
</feature>
<feature type="transmembrane region" description="Helical" evidence="1">
    <location>
        <begin position="88"/>
        <end position="106"/>
    </location>
</feature>
<feature type="transmembrane region" description="Helical" evidence="1">
    <location>
        <begin position="63"/>
        <end position="82"/>
    </location>
</feature>
<feature type="transmembrane region" description="Helical" evidence="1">
    <location>
        <begin position="240"/>
        <end position="257"/>
    </location>
</feature>